<dbReference type="GO" id="GO:0030170">
    <property type="term" value="F:pyridoxal phosphate binding"/>
    <property type="evidence" value="ECO:0007669"/>
    <property type="project" value="InterPro"/>
</dbReference>
<dbReference type="EMBL" id="LM676425">
    <property type="protein sequence ID" value="CEP26802.1"/>
    <property type="molecule type" value="Genomic_DNA"/>
</dbReference>
<sequence>MSLFAAVEATPNDPIFGLTDKFNRDTDPHKVNLGVGMYQDDDGRVPLLESVRIAEERLARAAKPATYPPMDGLPDYNADAQRVVFGADSEAVASGRVVTGQSLGGTGGLTLAADVYGSVSPNHKALVSTPTWANHIAIMRHAGYDVGKYAYYDGRTGVDIDGLLSDLSGAEPGTMVIMHECCHNPTGYDLTRSQWDAVTEAVRQRGLMLLIDMAYQGFSQGLDEDAETIRRLAAAGLTFMVSSSFSKNFSLYGERVGAVHFVCADADEAARVRTRVKTAAREDYSTPPLHGAQVVRTVLQDEQLRDTWTDEVSTMRERIKKMRTGLVDGLRAAGVTDMDFINDQAGMFSYSGLDKAQMEELRAVHHVYGTDAGRICVAALNSRNIDHVVAAIAAVRGQ</sequence>
<comment type="subunit">
    <text evidence="3">Homodimer.</text>
</comment>
<dbReference type="GO" id="GO:0005829">
    <property type="term" value="C:cytosol"/>
    <property type="evidence" value="ECO:0007669"/>
    <property type="project" value="TreeGrafter"/>
</dbReference>
<keyword evidence="5 7" id="KW-0808">Transferase</keyword>
<keyword evidence="6" id="KW-0663">Pyridoxal phosphate</keyword>
<proteinExistence type="inferred from homology"/>
<evidence type="ECO:0000256" key="2">
    <source>
        <dbReference type="ARBA" id="ARBA00007441"/>
    </source>
</evidence>
<evidence type="ECO:0000256" key="3">
    <source>
        <dbReference type="ARBA" id="ARBA00011738"/>
    </source>
</evidence>
<gene>
    <name evidence="9" type="primary">tyrB</name>
    <name evidence="9" type="ORF">PFCIRM138_09990</name>
</gene>
<dbReference type="InterPro" id="IPR004838">
    <property type="entry name" value="NHTrfase_class1_PyrdxlP-BS"/>
</dbReference>
<protein>
    <recommendedName>
        <fullName evidence="7">Aminotransferase</fullName>
        <ecNumber evidence="7">2.6.1.-</ecNumber>
    </recommendedName>
</protein>
<dbReference type="InterPro" id="IPR015422">
    <property type="entry name" value="PyrdxlP-dep_Trfase_small"/>
</dbReference>
<dbReference type="PANTHER" id="PTHR11879">
    <property type="entry name" value="ASPARTATE AMINOTRANSFERASE"/>
    <property type="match status" value="1"/>
</dbReference>
<evidence type="ECO:0000313" key="9">
    <source>
        <dbReference type="EMBL" id="CEP26802.1"/>
    </source>
</evidence>
<dbReference type="Pfam" id="PF00155">
    <property type="entry name" value="Aminotran_1_2"/>
    <property type="match status" value="1"/>
</dbReference>
<dbReference type="InterPro" id="IPR015421">
    <property type="entry name" value="PyrdxlP-dep_Trfase_major"/>
</dbReference>
<dbReference type="EC" id="2.6.1.-" evidence="7"/>
<keyword evidence="4 7" id="KW-0032">Aminotransferase</keyword>
<evidence type="ECO:0000256" key="7">
    <source>
        <dbReference type="RuleBase" id="RU000481"/>
    </source>
</evidence>
<dbReference type="GO" id="GO:0042802">
    <property type="term" value="F:identical protein binding"/>
    <property type="evidence" value="ECO:0007669"/>
    <property type="project" value="TreeGrafter"/>
</dbReference>
<dbReference type="Gene3D" id="3.40.640.10">
    <property type="entry name" value="Type I PLP-dependent aspartate aminotransferase-like (Major domain)"/>
    <property type="match status" value="1"/>
</dbReference>
<dbReference type="PRINTS" id="PR00799">
    <property type="entry name" value="TRANSAMINASE"/>
</dbReference>
<dbReference type="InterPro" id="IPR015424">
    <property type="entry name" value="PyrdxlP-dep_Trfase"/>
</dbReference>
<evidence type="ECO:0000259" key="8">
    <source>
        <dbReference type="Pfam" id="PF00155"/>
    </source>
</evidence>
<dbReference type="InterPro" id="IPR004839">
    <property type="entry name" value="Aminotransferase_I/II_large"/>
</dbReference>
<dbReference type="GO" id="GO:0004838">
    <property type="term" value="F:L-tyrosine-2-oxoglutarate transaminase activity"/>
    <property type="evidence" value="ECO:0007669"/>
    <property type="project" value="TreeGrafter"/>
</dbReference>
<evidence type="ECO:0000256" key="4">
    <source>
        <dbReference type="ARBA" id="ARBA00022576"/>
    </source>
</evidence>
<dbReference type="SUPFAM" id="SSF53383">
    <property type="entry name" value="PLP-dependent transferases"/>
    <property type="match status" value="1"/>
</dbReference>
<dbReference type="AlphaFoldDB" id="A0A0B7P058"/>
<dbReference type="CDD" id="cd00609">
    <property type="entry name" value="AAT_like"/>
    <property type="match status" value="1"/>
</dbReference>
<feature type="domain" description="Aminotransferase class I/classII large" evidence="8">
    <location>
        <begin position="29"/>
        <end position="392"/>
    </location>
</feature>
<dbReference type="Gene3D" id="3.90.1150.10">
    <property type="entry name" value="Aspartate Aminotransferase, domain 1"/>
    <property type="match status" value="1"/>
</dbReference>
<dbReference type="PANTHER" id="PTHR11879:SF37">
    <property type="entry name" value="AROMATIC-AMINO-ACID AMINOTRANSFERASE"/>
    <property type="match status" value="1"/>
</dbReference>
<accession>A0A0B7P058</accession>
<comment type="cofactor">
    <cofactor evidence="1 7">
        <name>pyridoxal 5'-phosphate</name>
        <dbReference type="ChEBI" id="CHEBI:597326"/>
    </cofactor>
</comment>
<dbReference type="PROSITE" id="PS00105">
    <property type="entry name" value="AA_TRANSFER_CLASS_1"/>
    <property type="match status" value="1"/>
</dbReference>
<evidence type="ECO:0000256" key="5">
    <source>
        <dbReference type="ARBA" id="ARBA00022679"/>
    </source>
</evidence>
<organism evidence="9">
    <name type="scientific">Propionibacterium freudenreichii subsp. freudenreichii</name>
    <dbReference type="NCBI Taxonomy" id="66712"/>
    <lineage>
        <taxon>Bacteria</taxon>
        <taxon>Bacillati</taxon>
        <taxon>Actinomycetota</taxon>
        <taxon>Actinomycetes</taxon>
        <taxon>Propionibacteriales</taxon>
        <taxon>Propionibacteriaceae</taxon>
        <taxon>Propionibacterium</taxon>
    </lineage>
</organism>
<comment type="similarity">
    <text evidence="2 7">Belongs to the class-I pyridoxal-phosphate-dependent aminotransferase family.</text>
</comment>
<dbReference type="GO" id="GO:0033585">
    <property type="term" value="P:L-phenylalanine biosynthetic process from chorismate via phenylpyruvate"/>
    <property type="evidence" value="ECO:0007669"/>
    <property type="project" value="TreeGrafter"/>
</dbReference>
<evidence type="ECO:0000256" key="1">
    <source>
        <dbReference type="ARBA" id="ARBA00001933"/>
    </source>
</evidence>
<evidence type="ECO:0000256" key="6">
    <source>
        <dbReference type="ARBA" id="ARBA00022898"/>
    </source>
</evidence>
<reference evidence="9" key="1">
    <citation type="submission" date="2014-08" db="EMBL/GenBank/DDBJ databases">
        <authorList>
            <person name="Falentin Helene"/>
        </authorList>
    </citation>
    <scope>NUCLEOTIDE SEQUENCE</scope>
</reference>
<dbReference type="NCBIfam" id="NF006719">
    <property type="entry name" value="PRK09257.1"/>
    <property type="match status" value="1"/>
</dbReference>
<name>A0A0B7P058_PROFF</name>
<dbReference type="InterPro" id="IPR000796">
    <property type="entry name" value="Asp_trans"/>
</dbReference>